<keyword evidence="2" id="KW-1185">Reference proteome</keyword>
<dbReference type="Proteomes" id="UP001054945">
    <property type="component" value="Unassembled WGS sequence"/>
</dbReference>
<evidence type="ECO:0000313" key="2">
    <source>
        <dbReference type="Proteomes" id="UP001054945"/>
    </source>
</evidence>
<gene>
    <name evidence="1" type="ORF">CEXT_346901</name>
</gene>
<dbReference type="EMBL" id="BPLR01014085">
    <property type="protein sequence ID" value="GIY66152.1"/>
    <property type="molecule type" value="Genomic_DNA"/>
</dbReference>
<protein>
    <submittedName>
        <fullName evidence="1">Uncharacterized protein</fullName>
    </submittedName>
</protein>
<accession>A0AAV4V7G1</accession>
<name>A0AAV4V7G1_CAEEX</name>
<dbReference type="AlphaFoldDB" id="A0AAV4V7G1"/>
<evidence type="ECO:0000313" key="1">
    <source>
        <dbReference type="EMBL" id="GIY66152.1"/>
    </source>
</evidence>
<sequence>MSQTYQCCTFEAGVLPAFLSLPFLQMEGGWRNGIPVDPSSLQFGRVSETDFLEGKADNSRKMNAGDIFAGAFNLMASCLCPLSPWQPSQRTLFSVTFHVPGMF</sequence>
<comment type="caution">
    <text evidence="1">The sequence shown here is derived from an EMBL/GenBank/DDBJ whole genome shotgun (WGS) entry which is preliminary data.</text>
</comment>
<reference evidence="1 2" key="1">
    <citation type="submission" date="2021-06" db="EMBL/GenBank/DDBJ databases">
        <title>Caerostris extrusa draft genome.</title>
        <authorList>
            <person name="Kono N."/>
            <person name="Arakawa K."/>
        </authorList>
    </citation>
    <scope>NUCLEOTIDE SEQUENCE [LARGE SCALE GENOMIC DNA]</scope>
</reference>
<proteinExistence type="predicted"/>
<organism evidence="1 2">
    <name type="scientific">Caerostris extrusa</name>
    <name type="common">Bark spider</name>
    <name type="synonym">Caerostris bankana</name>
    <dbReference type="NCBI Taxonomy" id="172846"/>
    <lineage>
        <taxon>Eukaryota</taxon>
        <taxon>Metazoa</taxon>
        <taxon>Ecdysozoa</taxon>
        <taxon>Arthropoda</taxon>
        <taxon>Chelicerata</taxon>
        <taxon>Arachnida</taxon>
        <taxon>Araneae</taxon>
        <taxon>Araneomorphae</taxon>
        <taxon>Entelegynae</taxon>
        <taxon>Araneoidea</taxon>
        <taxon>Araneidae</taxon>
        <taxon>Caerostris</taxon>
    </lineage>
</organism>